<dbReference type="InterPro" id="IPR039420">
    <property type="entry name" value="WalR-like"/>
</dbReference>
<evidence type="ECO:0000313" key="11">
    <source>
        <dbReference type="Proteomes" id="UP001529340"/>
    </source>
</evidence>
<feature type="transmembrane region" description="Helical" evidence="8">
    <location>
        <begin position="169"/>
        <end position="191"/>
    </location>
</feature>
<evidence type="ECO:0000256" key="1">
    <source>
        <dbReference type="ARBA" id="ARBA00004496"/>
    </source>
</evidence>
<keyword evidence="6" id="KW-0804">Transcription</keyword>
<proteinExistence type="predicted"/>
<dbReference type="PANTHER" id="PTHR48111:SF49">
    <property type="entry name" value="HEME RESPONSE REGULATOR HSSR"/>
    <property type="match status" value="1"/>
</dbReference>
<keyword evidence="5" id="KW-0010">Activator</keyword>
<comment type="caution">
    <text evidence="10">The sequence shown here is derived from an EMBL/GenBank/DDBJ whole genome shotgun (WGS) entry which is preliminary data.</text>
</comment>
<gene>
    <name evidence="10" type="ORF">QUV96_09375</name>
</gene>
<keyword evidence="8" id="KW-1133">Transmembrane helix</keyword>
<dbReference type="SUPFAM" id="SSF52172">
    <property type="entry name" value="CheY-like"/>
    <property type="match status" value="1"/>
</dbReference>
<feature type="modified residue" description="4-aspartylphosphate" evidence="7">
    <location>
        <position position="52"/>
    </location>
</feature>
<feature type="transmembrane region" description="Helical" evidence="8">
    <location>
        <begin position="235"/>
        <end position="259"/>
    </location>
</feature>
<keyword evidence="4" id="KW-0238">DNA-binding</keyword>
<evidence type="ECO:0000256" key="8">
    <source>
        <dbReference type="SAM" id="Phobius"/>
    </source>
</evidence>
<sequence>MIHVLVVDDEKEQNQVICTYLMKNNIHAVGCTSAAQAYDVLFEGHFDLIIFDIMMPEIDGYEFAESIRRIDKNVPLLFISARDDIQSKVRGFHLNIDDYLVKPIDLDELLLRIHALLRLSVGVRFRSLWDIHLGTYYLLLCVIRWILQCGVSLTSSPADVRRTYRRCHICGWLLLVLVLDLILSGMVFLMVFRDHTYDYPGMLIYLAALYTFYITISAGVHLIHDRRHQEPIVNAANILSLTAALVSMLALQTAMLTQFGDGSLSPSQMNAISGSAVCFGVLGLALLLIRSSHVHLQQTTQNRS</sequence>
<dbReference type="SMART" id="SM00448">
    <property type="entry name" value="REC"/>
    <property type="match status" value="1"/>
</dbReference>
<dbReference type="PANTHER" id="PTHR48111">
    <property type="entry name" value="REGULATOR OF RPOS"/>
    <property type="match status" value="1"/>
</dbReference>
<feature type="transmembrane region" description="Helical" evidence="8">
    <location>
        <begin position="271"/>
        <end position="289"/>
    </location>
</feature>
<name>A0ABT7UDZ1_9FIRM</name>
<keyword evidence="3" id="KW-0805">Transcription regulation</keyword>
<keyword evidence="8" id="KW-0812">Transmembrane</keyword>
<evidence type="ECO:0000259" key="9">
    <source>
        <dbReference type="PROSITE" id="PS50110"/>
    </source>
</evidence>
<dbReference type="InterPro" id="IPR001789">
    <property type="entry name" value="Sig_transdc_resp-reg_receiver"/>
</dbReference>
<reference evidence="10" key="2">
    <citation type="submission" date="2023-06" db="EMBL/GenBank/DDBJ databases">
        <authorList>
            <person name="Zeman M."/>
            <person name="Kubasova T."/>
            <person name="Jahodarova E."/>
            <person name="Nykrynova M."/>
            <person name="Rychlik I."/>
        </authorList>
    </citation>
    <scope>NUCLEOTIDE SEQUENCE</scope>
    <source>
        <strain evidence="10">ET39</strain>
    </source>
</reference>
<evidence type="ECO:0000256" key="7">
    <source>
        <dbReference type="PROSITE-ProRule" id="PRU00169"/>
    </source>
</evidence>
<evidence type="ECO:0000256" key="5">
    <source>
        <dbReference type="ARBA" id="ARBA00023159"/>
    </source>
</evidence>
<dbReference type="PROSITE" id="PS50110">
    <property type="entry name" value="RESPONSE_REGULATORY"/>
    <property type="match status" value="1"/>
</dbReference>
<comment type="subcellular location">
    <subcellularLocation>
        <location evidence="1">Cytoplasm</location>
    </subcellularLocation>
</comment>
<keyword evidence="7" id="KW-0597">Phosphoprotein</keyword>
<dbReference type="Proteomes" id="UP001529340">
    <property type="component" value="Unassembled WGS sequence"/>
</dbReference>
<dbReference type="RefSeq" id="WP_289608289.1">
    <property type="nucleotide sequence ID" value="NZ_JAUDCG010000048.1"/>
</dbReference>
<feature type="domain" description="Response regulatory" evidence="9">
    <location>
        <begin position="3"/>
        <end position="117"/>
    </location>
</feature>
<reference evidence="10" key="1">
    <citation type="submission" date="2023-06" db="EMBL/GenBank/DDBJ databases">
        <title>Identification and characterization of horizontal gene transfer across gut microbiota members of farm animals based on homology search.</title>
        <authorList>
            <person name="Schwarzerova J."/>
            <person name="Nykrynova M."/>
            <person name="Jureckova K."/>
            <person name="Cejkova D."/>
            <person name="Rychlik I."/>
        </authorList>
    </citation>
    <scope>NUCLEOTIDE SEQUENCE</scope>
    <source>
        <strain evidence="10">ET39</strain>
    </source>
</reference>
<keyword evidence="11" id="KW-1185">Reference proteome</keyword>
<keyword evidence="8" id="KW-0472">Membrane</keyword>
<evidence type="ECO:0000256" key="3">
    <source>
        <dbReference type="ARBA" id="ARBA00023015"/>
    </source>
</evidence>
<protein>
    <submittedName>
        <fullName evidence="10">Response regulator</fullName>
    </submittedName>
</protein>
<dbReference type="EMBL" id="JAUDCG010000048">
    <property type="protein sequence ID" value="MDM8157846.1"/>
    <property type="molecule type" value="Genomic_DNA"/>
</dbReference>
<feature type="transmembrane region" description="Helical" evidence="8">
    <location>
        <begin position="203"/>
        <end position="223"/>
    </location>
</feature>
<evidence type="ECO:0000313" key="10">
    <source>
        <dbReference type="EMBL" id="MDM8157846.1"/>
    </source>
</evidence>
<dbReference type="InterPro" id="IPR011006">
    <property type="entry name" value="CheY-like_superfamily"/>
</dbReference>
<evidence type="ECO:0000256" key="4">
    <source>
        <dbReference type="ARBA" id="ARBA00023125"/>
    </source>
</evidence>
<accession>A0ABT7UDZ1</accession>
<dbReference type="Pfam" id="PF00072">
    <property type="entry name" value="Response_reg"/>
    <property type="match status" value="1"/>
</dbReference>
<keyword evidence="2" id="KW-0963">Cytoplasm</keyword>
<evidence type="ECO:0000256" key="6">
    <source>
        <dbReference type="ARBA" id="ARBA00023163"/>
    </source>
</evidence>
<dbReference type="Gene3D" id="3.40.50.2300">
    <property type="match status" value="1"/>
</dbReference>
<evidence type="ECO:0000256" key="2">
    <source>
        <dbReference type="ARBA" id="ARBA00022490"/>
    </source>
</evidence>
<organism evidence="10 11">
    <name type="scientific">Amedibacillus dolichus</name>
    <dbReference type="NCBI Taxonomy" id="31971"/>
    <lineage>
        <taxon>Bacteria</taxon>
        <taxon>Bacillati</taxon>
        <taxon>Bacillota</taxon>
        <taxon>Erysipelotrichia</taxon>
        <taxon>Erysipelotrichales</taxon>
        <taxon>Erysipelotrichaceae</taxon>
        <taxon>Amedibacillus</taxon>
    </lineage>
</organism>